<dbReference type="OrthoDB" id="3559862at2759"/>
<organism evidence="5 6">
    <name type="scientific">Cadophora malorum</name>
    <dbReference type="NCBI Taxonomy" id="108018"/>
    <lineage>
        <taxon>Eukaryota</taxon>
        <taxon>Fungi</taxon>
        <taxon>Dikarya</taxon>
        <taxon>Ascomycota</taxon>
        <taxon>Pezizomycotina</taxon>
        <taxon>Leotiomycetes</taxon>
        <taxon>Helotiales</taxon>
        <taxon>Ploettnerulaceae</taxon>
        <taxon>Cadophora</taxon>
    </lineage>
</organism>
<proteinExistence type="inferred from homology"/>
<evidence type="ECO:0000313" key="5">
    <source>
        <dbReference type="EMBL" id="KAG4423937.1"/>
    </source>
</evidence>
<dbReference type="Proteomes" id="UP000664132">
    <property type="component" value="Unassembled WGS sequence"/>
</dbReference>
<comment type="pathway">
    <text evidence="1">Mycotoxin biosynthesis.</text>
</comment>
<keyword evidence="4" id="KW-0472">Membrane</keyword>
<name>A0A8H8BU19_9HELO</name>
<comment type="similarity">
    <text evidence="2">Belongs to the ustYa family.</text>
</comment>
<dbReference type="Pfam" id="PF11807">
    <property type="entry name" value="UstYa"/>
    <property type="match status" value="1"/>
</dbReference>
<reference evidence="5" key="1">
    <citation type="submission" date="2021-02" db="EMBL/GenBank/DDBJ databases">
        <title>Genome sequence Cadophora malorum strain M34.</title>
        <authorList>
            <person name="Stefanovic E."/>
            <person name="Vu D."/>
            <person name="Scully C."/>
            <person name="Dijksterhuis J."/>
            <person name="Roader J."/>
            <person name="Houbraken J."/>
        </authorList>
    </citation>
    <scope>NUCLEOTIDE SEQUENCE</scope>
    <source>
        <strain evidence="5">M34</strain>
    </source>
</reference>
<dbReference type="GO" id="GO:0043386">
    <property type="term" value="P:mycotoxin biosynthetic process"/>
    <property type="evidence" value="ECO:0007669"/>
    <property type="project" value="InterPro"/>
</dbReference>
<evidence type="ECO:0000256" key="2">
    <source>
        <dbReference type="ARBA" id="ARBA00035112"/>
    </source>
</evidence>
<dbReference type="PANTHER" id="PTHR33365:SF4">
    <property type="entry name" value="CYCLOCHLOROTINE BIOSYNTHESIS PROTEIN O"/>
    <property type="match status" value="1"/>
</dbReference>
<evidence type="ECO:0000313" key="6">
    <source>
        <dbReference type="Proteomes" id="UP000664132"/>
    </source>
</evidence>
<dbReference type="PANTHER" id="PTHR33365">
    <property type="entry name" value="YALI0B05434P"/>
    <property type="match status" value="1"/>
</dbReference>
<dbReference type="AlphaFoldDB" id="A0A8H8BU19"/>
<gene>
    <name evidence="5" type="ORF">IFR04_002932</name>
</gene>
<dbReference type="InterPro" id="IPR021765">
    <property type="entry name" value="UstYa-like"/>
</dbReference>
<feature type="region of interest" description="Disordered" evidence="3">
    <location>
        <begin position="1"/>
        <end position="26"/>
    </location>
</feature>
<keyword evidence="6" id="KW-1185">Reference proteome</keyword>
<keyword evidence="4" id="KW-1133">Transmembrane helix</keyword>
<comment type="caution">
    <text evidence="5">The sequence shown here is derived from an EMBL/GenBank/DDBJ whole genome shotgun (WGS) entry which is preliminary data.</text>
</comment>
<accession>A0A8H8BU19</accession>
<evidence type="ECO:0000256" key="1">
    <source>
        <dbReference type="ARBA" id="ARBA00004685"/>
    </source>
</evidence>
<sequence length="277" mass="32193">MSEYHKLPPSETDQEIQNEQGSRRNGENRTNIVPWIWCTLCTITSILAVASTIVQRRQLSALLNGGRSKLRTDFVSAPEIPYKEEYFYNYYDYNPSIGALQFNDTGVPKLYAGYPTKEIDDAWNELLEGTYMELSSEERDSVQKAAPWDLQALEENKVYMEVSVFHNLHCLDLVRRALSPDRYNIHTDFTKHLDPKWGMVHVYHCIDQLRQAIQCHSDLTPVPLFSVKEADTKMFFTHSVSHTCRDFNAVVDWRKERNKENAPFDWMPWTGCVSELS</sequence>
<evidence type="ECO:0000256" key="3">
    <source>
        <dbReference type="SAM" id="MobiDB-lite"/>
    </source>
</evidence>
<dbReference type="EMBL" id="JAFJYH010000027">
    <property type="protein sequence ID" value="KAG4423937.1"/>
    <property type="molecule type" value="Genomic_DNA"/>
</dbReference>
<keyword evidence="4" id="KW-0812">Transmembrane</keyword>
<feature type="transmembrane region" description="Helical" evidence="4">
    <location>
        <begin position="32"/>
        <end position="54"/>
    </location>
</feature>
<protein>
    <submittedName>
        <fullName evidence="5">Uncharacterized protein</fullName>
    </submittedName>
</protein>
<evidence type="ECO:0000256" key="4">
    <source>
        <dbReference type="SAM" id="Phobius"/>
    </source>
</evidence>